<dbReference type="GO" id="GO:0047869">
    <property type="term" value="F:dimethylpropiothetin dethiomethylase activity"/>
    <property type="evidence" value="ECO:0007669"/>
    <property type="project" value="InterPro"/>
</dbReference>
<dbReference type="KEGG" id="oan:Oant_4594"/>
<gene>
    <name evidence="1" type="ordered locus">Oant_4594</name>
</gene>
<dbReference type="RefSeq" id="WP_011982818.1">
    <property type="nucleotide sequence ID" value="NC_009669.1"/>
</dbReference>
<dbReference type="Pfam" id="PF16867">
    <property type="entry name" value="DMSP_lyase"/>
    <property type="match status" value="1"/>
</dbReference>
<keyword evidence="1" id="KW-0614">Plasmid</keyword>
<dbReference type="Gene3D" id="2.60.120.10">
    <property type="entry name" value="Jelly Rolls"/>
    <property type="match status" value="1"/>
</dbReference>
<dbReference type="EMBL" id="CP000760">
    <property type="protein sequence ID" value="ABS17281.1"/>
    <property type="molecule type" value="Genomic_DNA"/>
</dbReference>
<evidence type="ECO:0000313" key="1">
    <source>
        <dbReference type="EMBL" id="ABS17281.1"/>
    </source>
</evidence>
<accession>A6X7S7</accession>
<dbReference type="AlphaFoldDB" id="A6X7S7"/>
<evidence type="ECO:0000313" key="2">
    <source>
        <dbReference type="Proteomes" id="UP000002301"/>
    </source>
</evidence>
<sequence>MLSLADPVQATSTDHFFGPSISEIHIEEVSRGKRPKALKHVIRAMENSVLGQNPDVPGTLPACKMLNLLQASGVRSVSGPRLQPEFRLRGEFNTALNSLANEGPNSQFLAAALDELEDGLVWYSAKSGPFASLNFERNHAHAVLGAPKTDSSDKVLLGITIMAPYTRFPDYVLRLPRVMFPLSPGEYKSISGEWKSHQIGSPIVCAAGREFAMRCASHPLLSLWCQRLAT</sequence>
<dbReference type="Proteomes" id="UP000002301">
    <property type="component" value="Plasmid pOANT01"/>
</dbReference>
<geneLocation type="plasmid" evidence="1 2">
    <name>pOANT01</name>
</geneLocation>
<name>A6X7S7_BRUA4</name>
<protein>
    <submittedName>
        <fullName evidence="1">Uncharacterized protein</fullName>
    </submittedName>
</protein>
<proteinExistence type="predicted"/>
<dbReference type="InterPro" id="IPR031723">
    <property type="entry name" value="DMSP_lyase"/>
</dbReference>
<dbReference type="InterPro" id="IPR014710">
    <property type="entry name" value="RmlC-like_jellyroll"/>
</dbReference>
<organism evidence="1 2">
    <name type="scientific">Brucella anthropi (strain ATCC 49188 / DSM 6882 / CCUG 24695 / JCM 21032 / LMG 3331 / NBRC 15819 / NCTC 12168 / Alc 37)</name>
    <name type="common">Ochrobactrum anthropi</name>
    <dbReference type="NCBI Taxonomy" id="439375"/>
    <lineage>
        <taxon>Bacteria</taxon>
        <taxon>Pseudomonadati</taxon>
        <taxon>Pseudomonadota</taxon>
        <taxon>Alphaproteobacteria</taxon>
        <taxon>Hyphomicrobiales</taxon>
        <taxon>Brucellaceae</taxon>
        <taxon>Brucella/Ochrobactrum group</taxon>
        <taxon>Brucella</taxon>
    </lineage>
</organism>
<reference evidence="1 2" key="1">
    <citation type="journal article" date="2011" name="J. Bacteriol.">
        <title>Genome of Ochrobactrum anthropi ATCC 49188 T, a versatile opportunistic pathogen and symbiont of several eukaryotic hosts.</title>
        <authorList>
            <person name="Chain P.S."/>
            <person name="Lang D.M."/>
            <person name="Comerci D.J."/>
            <person name="Malfatti S.A."/>
            <person name="Vergez L.M."/>
            <person name="Shin M."/>
            <person name="Ugalde R.A."/>
            <person name="Garcia E."/>
            <person name="Tolmasky M.E."/>
        </authorList>
    </citation>
    <scope>NUCLEOTIDE SEQUENCE [LARGE SCALE GENOMIC DNA]</scope>
    <source>
        <strain evidence="2">ATCC 49188 / DSM 6882 / CCUG 24695 / JCM 21032 / LMG 3331 / NBRC 15819 / NCTC 12168 / Alc 37</strain>
    </source>
</reference>
<dbReference type="HOGENOM" id="CLU_107154_0_0_5"/>
<keyword evidence="2" id="KW-1185">Reference proteome</keyword>